<evidence type="ECO:0000313" key="2">
    <source>
        <dbReference type="EMBL" id="VEL36218.1"/>
    </source>
</evidence>
<protein>
    <submittedName>
        <fullName evidence="2">Uncharacterized protein</fullName>
    </submittedName>
</protein>
<gene>
    <name evidence="2" type="ORF">PXEA_LOCUS29658</name>
</gene>
<sequence>MRSQSTPVPLPISLLDRLSRPVGQELGVNELTGTEDEASSNQFKAGVRDGGADDSEPVAPDFASGLPVRTNLGQEAVMLSSSGREAGPEEGLAGLELVGTAEAGGESSSAHGRLRQLSGPVGDNWAELQAEQMTVSCSLDPAFSQVTSRQMPRLKPFNYYKRENSWAMCDGLCVWAHHNTLGCCRAIKNTPTIMSKYVSFRLKKRLSGIRKLEL</sequence>
<accession>A0A3S5BRH3</accession>
<reference evidence="2" key="1">
    <citation type="submission" date="2018-11" db="EMBL/GenBank/DDBJ databases">
        <authorList>
            <consortium name="Pathogen Informatics"/>
        </authorList>
    </citation>
    <scope>NUCLEOTIDE SEQUENCE</scope>
</reference>
<proteinExistence type="predicted"/>
<comment type="caution">
    <text evidence="2">The sequence shown here is derived from an EMBL/GenBank/DDBJ whole genome shotgun (WGS) entry which is preliminary data.</text>
</comment>
<keyword evidence="3" id="KW-1185">Reference proteome</keyword>
<evidence type="ECO:0000256" key="1">
    <source>
        <dbReference type="SAM" id="MobiDB-lite"/>
    </source>
</evidence>
<evidence type="ECO:0000313" key="3">
    <source>
        <dbReference type="Proteomes" id="UP000784294"/>
    </source>
</evidence>
<dbReference type="AlphaFoldDB" id="A0A3S5BRH3"/>
<dbReference type="EMBL" id="CAAALY010251679">
    <property type="protein sequence ID" value="VEL36218.1"/>
    <property type="molecule type" value="Genomic_DNA"/>
</dbReference>
<organism evidence="2 3">
    <name type="scientific">Protopolystoma xenopodis</name>
    <dbReference type="NCBI Taxonomy" id="117903"/>
    <lineage>
        <taxon>Eukaryota</taxon>
        <taxon>Metazoa</taxon>
        <taxon>Spiralia</taxon>
        <taxon>Lophotrochozoa</taxon>
        <taxon>Platyhelminthes</taxon>
        <taxon>Monogenea</taxon>
        <taxon>Polyopisthocotylea</taxon>
        <taxon>Polystomatidea</taxon>
        <taxon>Polystomatidae</taxon>
        <taxon>Protopolystoma</taxon>
    </lineage>
</organism>
<feature type="region of interest" description="Disordered" evidence="1">
    <location>
        <begin position="19"/>
        <end position="66"/>
    </location>
</feature>
<dbReference type="Proteomes" id="UP000784294">
    <property type="component" value="Unassembled WGS sequence"/>
</dbReference>
<name>A0A3S5BRH3_9PLAT</name>